<evidence type="ECO:0000259" key="1">
    <source>
        <dbReference type="Pfam" id="PF10124"/>
    </source>
</evidence>
<dbReference type="RefSeq" id="WP_062710959.1">
    <property type="nucleotide sequence ID" value="NZ_CAWRCI010000026.1"/>
</dbReference>
<dbReference type="Pfam" id="PF10124">
    <property type="entry name" value="Mu-like_gpT"/>
    <property type="match status" value="1"/>
</dbReference>
<dbReference type="Proteomes" id="UP000073601">
    <property type="component" value="Unassembled WGS sequence"/>
</dbReference>
<organism evidence="2 3">
    <name type="scientific">Grimontia marina</name>
    <dbReference type="NCBI Taxonomy" id="646534"/>
    <lineage>
        <taxon>Bacteria</taxon>
        <taxon>Pseudomonadati</taxon>
        <taxon>Pseudomonadota</taxon>
        <taxon>Gammaproteobacteria</taxon>
        <taxon>Vibrionales</taxon>
        <taxon>Vibrionaceae</taxon>
        <taxon>Grimontia</taxon>
    </lineage>
</organism>
<accession>A0A128FAP2</accession>
<proteinExistence type="predicted"/>
<name>A0A128FAP2_9GAMM</name>
<evidence type="ECO:0000313" key="2">
    <source>
        <dbReference type="EMBL" id="CZF83867.1"/>
    </source>
</evidence>
<keyword evidence="3" id="KW-1185">Reference proteome</keyword>
<protein>
    <submittedName>
        <fullName evidence="2">Mu-like prophage major head subunit gpT</fullName>
    </submittedName>
</protein>
<dbReference type="InterPro" id="IPR018774">
    <property type="entry name" value="Phage_Mu_GpT"/>
</dbReference>
<dbReference type="EMBL" id="FIZY01000026">
    <property type="protein sequence ID" value="CZF83867.1"/>
    <property type="molecule type" value="Genomic_DNA"/>
</dbReference>
<gene>
    <name evidence="2" type="ORF">GMA8713_02838</name>
</gene>
<feature type="domain" description="Bacteriophage Mu GpT" evidence="1">
    <location>
        <begin position="9"/>
        <end position="294"/>
    </location>
</feature>
<dbReference type="OrthoDB" id="9804833at2"/>
<dbReference type="AlphaFoldDB" id="A0A128FAP2"/>
<evidence type="ECO:0000313" key="3">
    <source>
        <dbReference type="Proteomes" id="UP000073601"/>
    </source>
</evidence>
<reference evidence="3" key="1">
    <citation type="submission" date="2016-02" db="EMBL/GenBank/DDBJ databases">
        <authorList>
            <person name="Rodrigo-Torres Lidia"/>
            <person name="Arahal R.David."/>
        </authorList>
    </citation>
    <scope>NUCLEOTIDE SEQUENCE [LARGE SCALE GENOMIC DNA]</scope>
    <source>
        <strain evidence="3">CECT 8713</strain>
    </source>
</reference>
<sequence length="295" mass="32476">MPQSQSEILQNLFTGMSASYTQGLDSASPQWQEIATEVPSSTSANNYGWLADIPGIQEWVGERQLADIGKHGYAIENKTWETSIKVKREDVDDDQIGMYSVLAKNFGFQVALFPDELSYGLLKAGFETQCFDGQYFFDTDHPMGDDTYSNIVGVPTSTGEPWFLIDDTQVLKPIIYQHRRPFVFKNMNPNEEFTWFNNALAAGTDGRSNVGFGFWQTAVGSKAALTESNYEKAIEALSGTKKNNGTPLGIRPTKLVVGPRNRAAAKKLINVAIQGGGGSNPYFEDVKVVVSPYLG</sequence>